<feature type="transmembrane region" description="Helical" evidence="7">
    <location>
        <begin position="107"/>
        <end position="130"/>
    </location>
</feature>
<keyword evidence="2" id="KW-0813">Transport</keyword>
<keyword evidence="4 7" id="KW-1133">Transmembrane helix</keyword>
<dbReference type="AlphaFoldDB" id="A0A0X3P413"/>
<evidence type="ECO:0000313" key="8">
    <source>
        <dbReference type="EMBL" id="JAP46681.1"/>
    </source>
</evidence>
<dbReference type="PANTHER" id="PTHR43385:SF1">
    <property type="entry name" value="RIBOFLAVIN TRANSPORTER RIBJ"/>
    <property type="match status" value="1"/>
</dbReference>
<gene>
    <name evidence="8" type="primary">OXLT</name>
    <name evidence="8" type="ORF">TR119001</name>
</gene>
<protein>
    <submittedName>
        <fullName evidence="8">Oxalate:formate antiporter</fullName>
    </submittedName>
</protein>
<comment type="subcellular location">
    <subcellularLocation>
        <location evidence="1">Membrane</location>
        <topology evidence="1">Multi-pass membrane protein</topology>
    </subcellularLocation>
</comment>
<evidence type="ECO:0000256" key="2">
    <source>
        <dbReference type="ARBA" id="ARBA00022448"/>
    </source>
</evidence>
<keyword evidence="5 7" id="KW-0472">Membrane</keyword>
<dbReference type="PANTHER" id="PTHR43385">
    <property type="entry name" value="RIBOFLAVIN TRANSPORTER RIBJ"/>
    <property type="match status" value="1"/>
</dbReference>
<evidence type="ECO:0000256" key="4">
    <source>
        <dbReference type="ARBA" id="ARBA00022989"/>
    </source>
</evidence>
<feature type="transmembrane region" description="Helical" evidence="7">
    <location>
        <begin position="479"/>
        <end position="499"/>
    </location>
</feature>
<sequence>MSFKKDVFLGILSVIGGVLIHFTYGHFYTIGNLITYITSYIKQKVDPDFNTGSAVWISAIALAVQGISMPLGGALLPKIGYRAVVIIGSAINSGSVLLTYITIQKGFAYVVLSYAVLLGFGFGFSYAVIFSVAASWFPARRGLIVGIIVGGFGLGALVFTPIQTAFINPHNVAINQTTGMFDDEALLQRVPDAFLMLGGTLAALQFIGIILLRQKPSEPEEKGANAAAKNSKDELKPLSKAGDEGEKNGEAQENIREADTRRAGDVEVQTPPGGTVGESMHSLHVSHTNLAPAMDEKEKIRRQSVAPPVEINYPPAQILRRHEFYLLWGVMLCNIIPITLITASFKFVGQKTIADDRFLSNVATASSLFNSGGRILWGAICDRFSFKIPLSIMLSVWAILLFSFPYVGAIPTVGKALYALWVCTLFLSLSGVFVLMPAATGRIFGPVYMAVNYGMVFSAFAVGSIICALISELLKGEFVLLYTMCGSVCVLGFFFLIWIHDPFIARKLNLCRVCAVTCQKCQPRVPLSAA</sequence>
<feature type="transmembrane region" description="Helical" evidence="7">
    <location>
        <begin position="54"/>
        <end position="76"/>
    </location>
</feature>
<feature type="transmembrane region" description="Helical" evidence="7">
    <location>
        <begin position="193"/>
        <end position="212"/>
    </location>
</feature>
<feature type="compositionally biased region" description="Basic and acidic residues" evidence="6">
    <location>
        <begin position="230"/>
        <end position="265"/>
    </location>
</feature>
<dbReference type="Gene3D" id="1.20.1250.20">
    <property type="entry name" value="MFS general substrate transporter like domains"/>
    <property type="match status" value="2"/>
</dbReference>
<dbReference type="GO" id="GO:0016020">
    <property type="term" value="C:membrane"/>
    <property type="evidence" value="ECO:0007669"/>
    <property type="project" value="UniProtKB-SubCell"/>
</dbReference>
<dbReference type="InterPro" id="IPR036259">
    <property type="entry name" value="MFS_trans_sf"/>
</dbReference>
<feature type="transmembrane region" description="Helical" evidence="7">
    <location>
        <begin position="416"/>
        <end position="438"/>
    </location>
</feature>
<name>A0A0X3P413_SCHSO</name>
<dbReference type="EMBL" id="GEEE01016544">
    <property type="protein sequence ID" value="JAP46681.1"/>
    <property type="molecule type" value="Transcribed_RNA"/>
</dbReference>
<evidence type="ECO:0000256" key="3">
    <source>
        <dbReference type="ARBA" id="ARBA00022692"/>
    </source>
</evidence>
<feature type="transmembrane region" description="Helical" evidence="7">
    <location>
        <begin position="83"/>
        <end position="101"/>
    </location>
</feature>
<evidence type="ECO:0000256" key="7">
    <source>
        <dbReference type="SAM" id="Phobius"/>
    </source>
</evidence>
<feature type="transmembrane region" description="Helical" evidence="7">
    <location>
        <begin position="450"/>
        <end position="473"/>
    </location>
</feature>
<accession>A0A0X3P413</accession>
<keyword evidence="3 7" id="KW-0812">Transmembrane</keyword>
<dbReference type="SUPFAM" id="SSF103473">
    <property type="entry name" value="MFS general substrate transporter"/>
    <property type="match status" value="1"/>
</dbReference>
<dbReference type="InterPro" id="IPR052983">
    <property type="entry name" value="MFS_Riboflavin_Transporter"/>
</dbReference>
<feature type="transmembrane region" description="Helical" evidence="7">
    <location>
        <begin position="324"/>
        <end position="346"/>
    </location>
</feature>
<feature type="transmembrane region" description="Helical" evidence="7">
    <location>
        <begin position="142"/>
        <end position="162"/>
    </location>
</feature>
<dbReference type="GO" id="GO:0022857">
    <property type="term" value="F:transmembrane transporter activity"/>
    <property type="evidence" value="ECO:0007669"/>
    <property type="project" value="InterPro"/>
</dbReference>
<evidence type="ECO:0000256" key="6">
    <source>
        <dbReference type="SAM" id="MobiDB-lite"/>
    </source>
</evidence>
<reference evidence="8" key="1">
    <citation type="submission" date="2016-01" db="EMBL/GenBank/DDBJ databases">
        <title>Reference transcriptome for the parasite Schistocephalus solidus: insights into the molecular evolution of parasitism.</title>
        <authorList>
            <person name="Hebert F.O."/>
            <person name="Grambauer S."/>
            <person name="Barber I."/>
            <person name="Landry C.R."/>
            <person name="Aubin-Horth N."/>
        </authorList>
    </citation>
    <scope>NUCLEOTIDE SEQUENCE</scope>
</reference>
<evidence type="ECO:0000256" key="5">
    <source>
        <dbReference type="ARBA" id="ARBA00023136"/>
    </source>
</evidence>
<organism evidence="8">
    <name type="scientific">Schistocephalus solidus</name>
    <name type="common">Tapeworm</name>
    <dbReference type="NCBI Taxonomy" id="70667"/>
    <lineage>
        <taxon>Eukaryota</taxon>
        <taxon>Metazoa</taxon>
        <taxon>Spiralia</taxon>
        <taxon>Lophotrochozoa</taxon>
        <taxon>Platyhelminthes</taxon>
        <taxon>Cestoda</taxon>
        <taxon>Eucestoda</taxon>
        <taxon>Diphyllobothriidea</taxon>
        <taxon>Diphyllobothriidae</taxon>
        <taxon>Schistocephalus</taxon>
    </lineage>
</organism>
<feature type="transmembrane region" description="Helical" evidence="7">
    <location>
        <begin position="7"/>
        <end position="34"/>
    </location>
</feature>
<evidence type="ECO:0000256" key="1">
    <source>
        <dbReference type="ARBA" id="ARBA00004141"/>
    </source>
</evidence>
<dbReference type="InterPro" id="IPR011701">
    <property type="entry name" value="MFS"/>
</dbReference>
<feature type="region of interest" description="Disordered" evidence="6">
    <location>
        <begin position="220"/>
        <end position="279"/>
    </location>
</feature>
<dbReference type="Pfam" id="PF07690">
    <property type="entry name" value="MFS_1"/>
    <property type="match status" value="2"/>
</dbReference>
<feature type="transmembrane region" description="Helical" evidence="7">
    <location>
        <begin position="389"/>
        <end position="410"/>
    </location>
</feature>
<proteinExistence type="predicted"/>